<dbReference type="Proteomes" id="UP000268321">
    <property type="component" value="Unassembled WGS sequence"/>
</dbReference>
<evidence type="ECO:0000313" key="1">
    <source>
        <dbReference type="EMBL" id="RKP30925.1"/>
    </source>
</evidence>
<reference evidence="2" key="1">
    <citation type="journal article" date="2018" name="Nat. Microbiol.">
        <title>Leveraging single-cell genomics to expand the fungal tree of life.</title>
        <authorList>
            <person name="Ahrendt S.R."/>
            <person name="Quandt C.A."/>
            <person name="Ciobanu D."/>
            <person name="Clum A."/>
            <person name="Salamov A."/>
            <person name="Andreopoulos B."/>
            <person name="Cheng J.F."/>
            <person name="Woyke T."/>
            <person name="Pelin A."/>
            <person name="Henrissat B."/>
            <person name="Reynolds N.K."/>
            <person name="Benny G.L."/>
            <person name="Smith M.E."/>
            <person name="James T.Y."/>
            <person name="Grigoriev I.V."/>
        </authorList>
    </citation>
    <scope>NUCLEOTIDE SEQUENCE [LARGE SCALE GENOMIC DNA]</scope>
    <source>
        <strain evidence="2">Baker2002</strain>
    </source>
</reference>
<dbReference type="AlphaFoldDB" id="A0A4P9ZDC5"/>
<name>A0A4P9ZDC5_9ASCO</name>
<keyword evidence="2" id="KW-1185">Reference proteome</keyword>
<dbReference type="OrthoDB" id="4024240at2759"/>
<evidence type="ECO:0000313" key="2">
    <source>
        <dbReference type="Proteomes" id="UP000268321"/>
    </source>
</evidence>
<protein>
    <submittedName>
        <fullName evidence="1">Uncharacterized protein</fullName>
    </submittedName>
</protein>
<accession>A0A4P9ZDC5</accession>
<gene>
    <name evidence="1" type="ORF">METBISCDRAFT_22820</name>
</gene>
<sequence>MYMLHLSVLQRHRALRTLALDFRTESAYGDAAAPAPPSLVESLANFGRITGLRLSSGHNAPRNQLVCVLQCLPHLRYLDNCGVGRVLSLGDAMGHVHTSDKSIAVQNAALLYHLAQPNVQYVRVDKYIFECRNYEVMHRTGIVWWFLERVRGCFEGLTWWG</sequence>
<dbReference type="EMBL" id="ML004449">
    <property type="protein sequence ID" value="RKP30925.1"/>
    <property type="molecule type" value="Genomic_DNA"/>
</dbReference>
<organism evidence="1 2">
    <name type="scientific">Metschnikowia bicuspidata</name>
    <dbReference type="NCBI Taxonomy" id="27322"/>
    <lineage>
        <taxon>Eukaryota</taxon>
        <taxon>Fungi</taxon>
        <taxon>Dikarya</taxon>
        <taxon>Ascomycota</taxon>
        <taxon>Saccharomycotina</taxon>
        <taxon>Pichiomycetes</taxon>
        <taxon>Metschnikowiaceae</taxon>
        <taxon>Metschnikowia</taxon>
    </lineage>
</organism>
<proteinExistence type="predicted"/>